<protein>
    <recommendedName>
        <fullName evidence="13">Fluoride-specific ion channel FluC</fullName>
    </recommendedName>
</protein>
<comment type="subcellular location">
    <subcellularLocation>
        <location evidence="1 13">Cell membrane</location>
        <topology evidence="1 13">Multi-pass membrane protein</topology>
    </subcellularLocation>
</comment>
<evidence type="ECO:0000256" key="13">
    <source>
        <dbReference type="HAMAP-Rule" id="MF_00454"/>
    </source>
</evidence>
<accession>A0ABP9TJ76</accession>
<dbReference type="EMBL" id="BAABLK010000013">
    <property type="protein sequence ID" value="GAA5226201.1"/>
    <property type="molecule type" value="Genomic_DNA"/>
</dbReference>
<keyword evidence="4 13" id="KW-0812">Transmembrane</keyword>
<evidence type="ECO:0000256" key="10">
    <source>
        <dbReference type="ARBA" id="ARBA00035120"/>
    </source>
</evidence>
<evidence type="ECO:0000256" key="7">
    <source>
        <dbReference type="ARBA" id="ARBA00023065"/>
    </source>
</evidence>
<comment type="caution">
    <text evidence="14">The sequence shown here is derived from an EMBL/GenBank/DDBJ whole genome shotgun (WGS) entry which is preliminary data.</text>
</comment>
<gene>
    <name evidence="13" type="primary">fluC</name>
    <name evidence="13" type="synonym">crcB</name>
    <name evidence="14" type="ORF">GCM10025778_07320</name>
</gene>
<sequence>MNDSDVNATPKAETLPVDSDVDVVLPKSRRRAIHLHPGYIGLVVVGGMLGTLARYGLEDVIPAPGGWPLPTLLINLAGALALGALLEGLSRRGPETGRLRMIRLLAGTGFLGAFTTYSTLALEATMLMDADRAATSALYLAASLVGGLCATTAGIWIAARHHHGLVARQRQTHQNPSTQGGRP</sequence>
<comment type="function">
    <text evidence="12 13">Fluoride-specific ion channel. Important for reducing fluoride concentration in the cell, thus reducing its toxicity.</text>
</comment>
<keyword evidence="6 13" id="KW-1133">Transmembrane helix</keyword>
<keyword evidence="7 13" id="KW-0406">Ion transport</keyword>
<dbReference type="Proteomes" id="UP001501257">
    <property type="component" value="Unassembled WGS sequence"/>
</dbReference>
<feature type="binding site" evidence="13">
    <location>
        <position position="112"/>
    </location>
    <ligand>
        <name>Na(+)</name>
        <dbReference type="ChEBI" id="CHEBI:29101"/>
        <note>structural</note>
    </ligand>
</feature>
<keyword evidence="3 13" id="KW-1003">Cell membrane</keyword>
<dbReference type="HAMAP" id="MF_00454">
    <property type="entry name" value="FluC"/>
    <property type="match status" value="1"/>
</dbReference>
<dbReference type="Pfam" id="PF02537">
    <property type="entry name" value="CRCB"/>
    <property type="match status" value="1"/>
</dbReference>
<evidence type="ECO:0000256" key="1">
    <source>
        <dbReference type="ARBA" id="ARBA00004651"/>
    </source>
</evidence>
<evidence type="ECO:0000256" key="2">
    <source>
        <dbReference type="ARBA" id="ARBA00022448"/>
    </source>
</evidence>
<evidence type="ECO:0000256" key="11">
    <source>
        <dbReference type="ARBA" id="ARBA00035585"/>
    </source>
</evidence>
<evidence type="ECO:0000256" key="8">
    <source>
        <dbReference type="ARBA" id="ARBA00023136"/>
    </source>
</evidence>
<keyword evidence="9 13" id="KW-0407">Ion channel</keyword>
<evidence type="ECO:0000256" key="4">
    <source>
        <dbReference type="ARBA" id="ARBA00022692"/>
    </source>
</evidence>
<evidence type="ECO:0000256" key="9">
    <source>
        <dbReference type="ARBA" id="ARBA00023303"/>
    </source>
</evidence>
<proteinExistence type="inferred from homology"/>
<feature type="transmembrane region" description="Helical" evidence="13">
    <location>
        <begin position="137"/>
        <end position="159"/>
    </location>
</feature>
<keyword evidence="13" id="KW-0915">Sodium</keyword>
<organism evidence="14 15">
    <name type="scientific">Paeniglutamicibacter antarcticus</name>
    <dbReference type="NCBI Taxonomy" id="494023"/>
    <lineage>
        <taxon>Bacteria</taxon>
        <taxon>Bacillati</taxon>
        <taxon>Actinomycetota</taxon>
        <taxon>Actinomycetes</taxon>
        <taxon>Micrococcales</taxon>
        <taxon>Micrococcaceae</taxon>
        <taxon>Paeniglutamicibacter</taxon>
    </lineage>
</organism>
<evidence type="ECO:0000256" key="6">
    <source>
        <dbReference type="ARBA" id="ARBA00022989"/>
    </source>
</evidence>
<keyword evidence="2 13" id="KW-0813">Transport</keyword>
<keyword evidence="15" id="KW-1185">Reference proteome</keyword>
<dbReference type="PANTHER" id="PTHR28259:SF16">
    <property type="entry name" value="FLUORIDE-SPECIFIC ION CHANNEL FLUC 2"/>
    <property type="match status" value="1"/>
</dbReference>
<dbReference type="RefSeq" id="WP_210101087.1">
    <property type="nucleotide sequence ID" value="NZ_BAABLK010000013.1"/>
</dbReference>
<feature type="binding site" evidence="13">
    <location>
        <position position="115"/>
    </location>
    <ligand>
        <name>Na(+)</name>
        <dbReference type="ChEBI" id="CHEBI:29101"/>
        <note>structural</note>
    </ligand>
</feature>
<comment type="catalytic activity">
    <reaction evidence="11">
        <text>fluoride(in) = fluoride(out)</text>
        <dbReference type="Rhea" id="RHEA:76159"/>
        <dbReference type="ChEBI" id="CHEBI:17051"/>
    </reaction>
    <physiologicalReaction direction="left-to-right" evidence="11">
        <dbReference type="Rhea" id="RHEA:76160"/>
    </physiologicalReaction>
</comment>
<feature type="transmembrane region" description="Helical" evidence="13">
    <location>
        <begin position="37"/>
        <end position="57"/>
    </location>
</feature>
<keyword evidence="5 13" id="KW-0479">Metal-binding</keyword>
<keyword evidence="8 13" id="KW-0472">Membrane</keyword>
<evidence type="ECO:0000256" key="5">
    <source>
        <dbReference type="ARBA" id="ARBA00022723"/>
    </source>
</evidence>
<name>A0ABP9TJ76_9MICC</name>
<feature type="transmembrane region" description="Helical" evidence="13">
    <location>
        <begin position="69"/>
        <end position="89"/>
    </location>
</feature>
<evidence type="ECO:0000256" key="3">
    <source>
        <dbReference type="ARBA" id="ARBA00022475"/>
    </source>
</evidence>
<evidence type="ECO:0000313" key="15">
    <source>
        <dbReference type="Proteomes" id="UP001501257"/>
    </source>
</evidence>
<evidence type="ECO:0000256" key="12">
    <source>
        <dbReference type="ARBA" id="ARBA00049940"/>
    </source>
</evidence>
<comment type="similarity">
    <text evidence="10 13">Belongs to the fluoride channel Fluc/FEX (TC 1.A.43) family.</text>
</comment>
<feature type="transmembrane region" description="Helical" evidence="13">
    <location>
        <begin position="101"/>
        <end position="122"/>
    </location>
</feature>
<evidence type="ECO:0000313" key="14">
    <source>
        <dbReference type="EMBL" id="GAA5226201.1"/>
    </source>
</evidence>
<dbReference type="PANTHER" id="PTHR28259">
    <property type="entry name" value="FLUORIDE EXPORT PROTEIN 1-RELATED"/>
    <property type="match status" value="1"/>
</dbReference>
<comment type="activity regulation">
    <text evidence="13">Na(+) is not transported, but it plays an essential structural role and its presence is essential for fluoride channel function.</text>
</comment>
<dbReference type="InterPro" id="IPR003691">
    <property type="entry name" value="FluC"/>
</dbReference>
<reference evidence="15" key="1">
    <citation type="journal article" date="2019" name="Int. J. Syst. Evol. Microbiol.">
        <title>The Global Catalogue of Microorganisms (GCM) 10K type strain sequencing project: providing services to taxonomists for standard genome sequencing and annotation.</title>
        <authorList>
            <consortium name="The Broad Institute Genomics Platform"/>
            <consortium name="The Broad Institute Genome Sequencing Center for Infectious Disease"/>
            <person name="Wu L."/>
            <person name="Ma J."/>
        </authorList>
    </citation>
    <scope>NUCLEOTIDE SEQUENCE [LARGE SCALE GENOMIC DNA]</scope>
    <source>
        <strain evidence="15">JCM 18952</strain>
    </source>
</reference>